<dbReference type="EMBL" id="CYGV01001334">
    <property type="protein sequence ID" value="CUA72987.1"/>
    <property type="molecule type" value="Genomic_DNA"/>
</dbReference>
<evidence type="ECO:0000256" key="3">
    <source>
        <dbReference type="RuleBase" id="RU003829"/>
    </source>
</evidence>
<dbReference type="PROSITE" id="PS50069">
    <property type="entry name" value="CULLIN_2"/>
    <property type="match status" value="1"/>
</dbReference>
<dbReference type="InterPro" id="IPR045093">
    <property type="entry name" value="Cullin"/>
</dbReference>
<dbReference type="SMART" id="SM00182">
    <property type="entry name" value="CULLIN"/>
    <property type="match status" value="1"/>
</dbReference>
<name>A0A0K6G427_9AGAM</name>
<keyword evidence="7" id="KW-1185">Reference proteome</keyword>
<accession>A0A0K6G427</accession>
<dbReference type="InterPro" id="IPR016158">
    <property type="entry name" value="Cullin_homology"/>
</dbReference>
<dbReference type="SUPFAM" id="SSF75632">
    <property type="entry name" value="Cullin homology domain"/>
    <property type="match status" value="1"/>
</dbReference>
<dbReference type="InterPro" id="IPR001373">
    <property type="entry name" value="Cullin_N"/>
</dbReference>
<feature type="region of interest" description="Disordered" evidence="4">
    <location>
        <begin position="1"/>
        <end position="20"/>
    </location>
</feature>
<proteinExistence type="inferred from homology"/>
<reference evidence="6 7" key="1">
    <citation type="submission" date="2015-07" db="EMBL/GenBank/DDBJ databases">
        <authorList>
            <person name="Noorani M."/>
        </authorList>
    </citation>
    <scope>NUCLEOTIDE SEQUENCE [LARGE SCALE GENOMIC DNA]</scope>
    <source>
        <strain evidence="6">BBA 69670</strain>
    </source>
</reference>
<evidence type="ECO:0000256" key="4">
    <source>
        <dbReference type="SAM" id="MobiDB-lite"/>
    </source>
</evidence>
<dbReference type="Pfam" id="PF00888">
    <property type="entry name" value="Cullin"/>
    <property type="match status" value="1"/>
</dbReference>
<dbReference type="SUPFAM" id="SSF74788">
    <property type="entry name" value="Cullin repeat-like"/>
    <property type="match status" value="1"/>
</dbReference>
<sequence>MTPNSSLPGTGEPPLLSNDPATNMVVLKEELKNMMVGPRTWESESKYKNMESYTATHQYCDHSICLNHELLSRSTVSCFPEFELYNYLKELFAAYLEAPRELLESAADQDLLVFYASEWDWFNTGVATINYECSYLNLFWVHYRQNEGVQFLYRIDILALLLWRELVFYAVREKLLAIVLGAIEKARNGGNIDTGSVKKVINSFFALSLDEYNHGNIRMAIYEEEFQTPFIEATEKYYTHESANDFQQHAESLPDYLKKVEERLYQEADLAETLLHSHTRKVLIEKCEDILIRAHLEKIKENFQTLFDSDRDEAQKISDWFEEDVKNAGLQATEDLKRNADCSAGGSVDPKLYVDTIFAVYYKNKDILNRKFDCEAGFAASLDRACRHFVNLNAVTGTSYIISPELLVRYTDVLLRTNSASGEDGGVRQDSVDKVITLFKYVEDKDVFQTFYAIRLFKRLIAGVSVSNDSEVFVIAKLKEVCGSEYANKLERMFVDIVDRRELGDRRRAKQ</sequence>
<gene>
    <name evidence="6" type="ORF">RSOLAG22IIIB_05119</name>
</gene>
<dbReference type="InterPro" id="IPR016159">
    <property type="entry name" value="Cullin_repeat-like_dom_sf"/>
</dbReference>
<dbReference type="PANTHER" id="PTHR11932">
    <property type="entry name" value="CULLIN"/>
    <property type="match status" value="1"/>
</dbReference>
<protein>
    <submittedName>
        <fullName evidence="6">Cullin-1</fullName>
    </submittedName>
</protein>
<feature type="domain" description="Cullin family profile" evidence="5">
    <location>
        <begin position="402"/>
        <end position="511"/>
    </location>
</feature>
<dbReference type="GO" id="GO:0006511">
    <property type="term" value="P:ubiquitin-dependent protein catabolic process"/>
    <property type="evidence" value="ECO:0007669"/>
    <property type="project" value="InterPro"/>
</dbReference>
<organism evidence="6 7">
    <name type="scientific">Rhizoctonia solani</name>
    <dbReference type="NCBI Taxonomy" id="456999"/>
    <lineage>
        <taxon>Eukaryota</taxon>
        <taxon>Fungi</taxon>
        <taxon>Dikarya</taxon>
        <taxon>Basidiomycota</taxon>
        <taxon>Agaricomycotina</taxon>
        <taxon>Agaricomycetes</taxon>
        <taxon>Cantharellales</taxon>
        <taxon>Ceratobasidiaceae</taxon>
        <taxon>Rhizoctonia</taxon>
    </lineage>
</organism>
<dbReference type="GO" id="GO:0031625">
    <property type="term" value="F:ubiquitin protein ligase binding"/>
    <property type="evidence" value="ECO:0007669"/>
    <property type="project" value="InterPro"/>
</dbReference>
<evidence type="ECO:0000313" key="6">
    <source>
        <dbReference type="EMBL" id="CUA72987.1"/>
    </source>
</evidence>
<dbReference type="Gene3D" id="1.20.1310.10">
    <property type="entry name" value="Cullin Repeats"/>
    <property type="match status" value="3"/>
</dbReference>
<evidence type="ECO:0000256" key="2">
    <source>
        <dbReference type="PROSITE-ProRule" id="PRU00330"/>
    </source>
</evidence>
<dbReference type="FunFam" id="1.20.1310.10:FF:000001">
    <property type="entry name" value="Cullin 3"/>
    <property type="match status" value="1"/>
</dbReference>
<evidence type="ECO:0000259" key="5">
    <source>
        <dbReference type="PROSITE" id="PS50069"/>
    </source>
</evidence>
<dbReference type="AlphaFoldDB" id="A0A0K6G427"/>
<dbReference type="Proteomes" id="UP000044841">
    <property type="component" value="Unassembled WGS sequence"/>
</dbReference>
<comment type="similarity">
    <text evidence="1 2 3">Belongs to the cullin family.</text>
</comment>
<dbReference type="InterPro" id="IPR036317">
    <property type="entry name" value="Cullin_homology_sf"/>
</dbReference>
<evidence type="ECO:0000256" key="1">
    <source>
        <dbReference type="ARBA" id="ARBA00006019"/>
    </source>
</evidence>
<evidence type="ECO:0000313" key="7">
    <source>
        <dbReference type="Proteomes" id="UP000044841"/>
    </source>
</evidence>